<name>A0A544TB78_9BACI</name>
<organism evidence="1 2">
    <name type="scientific">Psychrobacillus soli</name>
    <dbReference type="NCBI Taxonomy" id="1543965"/>
    <lineage>
        <taxon>Bacteria</taxon>
        <taxon>Bacillati</taxon>
        <taxon>Bacillota</taxon>
        <taxon>Bacilli</taxon>
        <taxon>Bacillales</taxon>
        <taxon>Bacillaceae</taxon>
        <taxon>Psychrobacillus</taxon>
    </lineage>
</organism>
<gene>
    <name evidence="1" type="ORF">FG383_10435</name>
</gene>
<dbReference type="RefSeq" id="WP_142607346.1">
    <property type="nucleotide sequence ID" value="NZ_VDGG01000018.1"/>
</dbReference>
<dbReference type="AlphaFoldDB" id="A0A544TB78"/>
<accession>A0A544TB78</accession>
<comment type="caution">
    <text evidence="1">The sequence shown here is derived from an EMBL/GenBank/DDBJ whole genome shotgun (WGS) entry which is preliminary data.</text>
</comment>
<keyword evidence="1" id="KW-0489">Methyltransferase</keyword>
<protein>
    <submittedName>
        <fullName evidence="1">Class I SAM-dependent methyltransferase</fullName>
    </submittedName>
</protein>
<keyword evidence="1" id="KW-0808">Transferase</keyword>
<dbReference type="Pfam" id="PF13489">
    <property type="entry name" value="Methyltransf_23"/>
    <property type="match status" value="1"/>
</dbReference>
<dbReference type="Gene3D" id="3.40.50.150">
    <property type="entry name" value="Vaccinia Virus protein VP39"/>
    <property type="match status" value="1"/>
</dbReference>
<evidence type="ECO:0000313" key="1">
    <source>
        <dbReference type="EMBL" id="TQR14730.1"/>
    </source>
</evidence>
<reference evidence="1 2" key="1">
    <citation type="submission" date="2019-05" db="EMBL/GenBank/DDBJ databases">
        <title>Psychrobacillus vulpis sp. nov., a new species isolated from feces of a red fox that inhabits in The Tablas de Daimiel Natural Park, Albacete, Spain.</title>
        <authorList>
            <person name="Rodriguez M."/>
            <person name="Reina J.C."/>
            <person name="Bejar V."/>
            <person name="Llamas I."/>
        </authorList>
    </citation>
    <scope>NUCLEOTIDE SEQUENCE [LARGE SCALE GENOMIC DNA]</scope>
    <source>
        <strain evidence="1 2">NHI-2</strain>
    </source>
</reference>
<dbReference type="InterPro" id="IPR029063">
    <property type="entry name" value="SAM-dependent_MTases_sf"/>
</dbReference>
<dbReference type="OrthoDB" id="2373418at2"/>
<dbReference type="GO" id="GO:0032259">
    <property type="term" value="P:methylation"/>
    <property type="evidence" value="ECO:0007669"/>
    <property type="project" value="UniProtKB-KW"/>
</dbReference>
<sequence>MSYHSSTFENSFSFISCHNVLGYLPAPKEQLHKMHSWLESNGIFSLITRSPSGRFAEVYEQSKSVDFALWRYKEKIMKGSFDERCELFIPNDLVKMIEETGFSILKKQGLYSLEKYLPEGYKKLIEWIPQHEIEEHFFQWILCKKE</sequence>
<dbReference type="EMBL" id="VDGG01000018">
    <property type="protein sequence ID" value="TQR14730.1"/>
    <property type="molecule type" value="Genomic_DNA"/>
</dbReference>
<keyword evidence="2" id="KW-1185">Reference proteome</keyword>
<dbReference type="Proteomes" id="UP000318937">
    <property type="component" value="Unassembled WGS sequence"/>
</dbReference>
<dbReference type="GO" id="GO:0008168">
    <property type="term" value="F:methyltransferase activity"/>
    <property type="evidence" value="ECO:0007669"/>
    <property type="project" value="UniProtKB-KW"/>
</dbReference>
<dbReference type="SUPFAM" id="SSF53335">
    <property type="entry name" value="S-adenosyl-L-methionine-dependent methyltransferases"/>
    <property type="match status" value="1"/>
</dbReference>
<evidence type="ECO:0000313" key="2">
    <source>
        <dbReference type="Proteomes" id="UP000318937"/>
    </source>
</evidence>
<proteinExistence type="predicted"/>